<dbReference type="InterPro" id="IPR029044">
    <property type="entry name" value="Nucleotide-diphossugar_trans"/>
</dbReference>
<dbReference type="GO" id="GO:0016757">
    <property type="term" value="F:glycosyltransferase activity"/>
    <property type="evidence" value="ECO:0007669"/>
    <property type="project" value="UniProtKB-KW"/>
</dbReference>
<accession>A0ABV1UNU0</accession>
<gene>
    <name evidence="4" type="ORF">ABT276_03545</name>
</gene>
<proteinExistence type="predicted"/>
<evidence type="ECO:0000256" key="1">
    <source>
        <dbReference type="SAM" id="MobiDB-lite"/>
    </source>
</evidence>
<dbReference type="EC" id="2.4.-.-" evidence="4"/>
<feature type="region of interest" description="Disordered" evidence="1">
    <location>
        <begin position="459"/>
        <end position="488"/>
    </location>
</feature>
<dbReference type="PANTHER" id="PTHR22916">
    <property type="entry name" value="GLYCOSYLTRANSFERASE"/>
    <property type="match status" value="1"/>
</dbReference>
<keyword evidence="4" id="KW-0328">Glycosyltransferase</keyword>
<organism evidence="4 5">
    <name type="scientific">Streptomyces xantholiticus</name>
    <dbReference type="NCBI Taxonomy" id="68285"/>
    <lineage>
        <taxon>Bacteria</taxon>
        <taxon>Bacillati</taxon>
        <taxon>Actinomycetota</taxon>
        <taxon>Actinomycetes</taxon>
        <taxon>Kitasatosporales</taxon>
        <taxon>Streptomycetaceae</taxon>
        <taxon>Streptomyces</taxon>
    </lineage>
</organism>
<evidence type="ECO:0000313" key="4">
    <source>
        <dbReference type="EMBL" id="MER6612473.1"/>
    </source>
</evidence>
<dbReference type="Proteomes" id="UP001445472">
    <property type="component" value="Unassembled WGS sequence"/>
</dbReference>
<dbReference type="PANTHER" id="PTHR22916:SF3">
    <property type="entry name" value="UDP-GLCNAC:BETAGAL BETA-1,3-N-ACETYLGLUCOSAMINYLTRANSFERASE-LIKE PROTEIN 1"/>
    <property type="match status" value="1"/>
</dbReference>
<feature type="domain" description="TarS/TarP linker" evidence="3">
    <location>
        <begin position="213"/>
        <end position="310"/>
    </location>
</feature>
<name>A0ABV1UNU0_9ACTN</name>
<comment type="caution">
    <text evidence="4">The sequence shown here is derived from an EMBL/GenBank/DDBJ whole genome shotgun (WGS) entry which is preliminary data.</text>
</comment>
<evidence type="ECO:0000313" key="5">
    <source>
        <dbReference type="Proteomes" id="UP001445472"/>
    </source>
</evidence>
<protein>
    <submittedName>
        <fullName evidence="4">Glycosyltransferase</fullName>
        <ecNumber evidence="4">2.4.-.-</ecNumber>
    </submittedName>
</protein>
<feature type="domain" description="Glycosyltransferase 2-like" evidence="2">
    <location>
        <begin position="1"/>
        <end position="142"/>
    </location>
</feature>
<reference evidence="4 5" key="1">
    <citation type="submission" date="2024-06" db="EMBL/GenBank/DDBJ databases">
        <title>The Natural Products Discovery Center: Release of the First 8490 Sequenced Strains for Exploring Actinobacteria Biosynthetic Diversity.</title>
        <authorList>
            <person name="Kalkreuter E."/>
            <person name="Kautsar S.A."/>
            <person name="Yang D."/>
            <person name="Bader C.D."/>
            <person name="Teijaro C.N."/>
            <person name="Fluegel L."/>
            <person name="Davis C.M."/>
            <person name="Simpson J.R."/>
            <person name="Lauterbach L."/>
            <person name="Steele A.D."/>
            <person name="Gui C."/>
            <person name="Meng S."/>
            <person name="Li G."/>
            <person name="Viehrig K."/>
            <person name="Ye F."/>
            <person name="Su P."/>
            <person name="Kiefer A.F."/>
            <person name="Nichols A."/>
            <person name="Cepeda A.J."/>
            <person name="Yan W."/>
            <person name="Fan B."/>
            <person name="Jiang Y."/>
            <person name="Adhikari A."/>
            <person name="Zheng C.-J."/>
            <person name="Schuster L."/>
            <person name="Cowan T.M."/>
            <person name="Smanski M.J."/>
            <person name="Chevrette M.G."/>
            <person name="De Carvalho L.P.S."/>
            <person name="Shen B."/>
        </authorList>
    </citation>
    <scope>NUCLEOTIDE SEQUENCE [LARGE SCALE GENOMIC DNA]</scope>
    <source>
        <strain evidence="4 5">NPDC000837</strain>
    </source>
</reference>
<evidence type="ECO:0000259" key="3">
    <source>
        <dbReference type="Pfam" id="PF22181"/>
    </source>
</evidence>
<dbReference type="CDD" id="cd00761">
    <property type="entry name" value="Glyco_tranf_GTA_type"/>
    <property type="match status" value="1"/>
</dbReference>
<dbReference type="InterPro" id="IPR001173">
    <property type="entry name" value="Glyco_trans_2-like"/>
</dbReference>
<dbReference type="InterPro" id="IPR054028">
    <property type="entry name" value="TarS/TarP_linker"/>
</dbReference>
<dbReference type="EMBL" id="JBEPBX010000002">
    <property type="protein sequence ID" value="MER6612473.1"/>
    <property type="molecule type" value="Genomic_DNA"/>
</dbReference>
<dbReference type="Gene3D" id="3.90.550.10">
    <property type="entry name" value="Spore Coat Polysaccharide Biosynthesis Protein SpsA, Chain A"/>
    <property type="match status" value="1"/>
</dbReference>
<evidence type="ECO:0000259" key="2">
    <source>
        <dbReference type="Pfam" id="PF00535"/>
    </source>
</evidence>
<dbReference type="SUPFAM" id="SSF53448">
    <property type="entry name" value="Nucleotide-diphospho-sugar transferases"/>
    <property type="match status" value="1"/>
</dbReference>
<dbReference type="Pfam" id="PF22181">
    <property type="entry name" value="TarS_linker"/>
    <property type="match status" value="1"/>
</dbReference>
<dbReference type="RefSeq" id="WP_351974886.1">
    <property type="nucleotide sequence ID" value="NZ_JBEPBX010000002.1"/>
</dbReference>
<keyword evidence="5" id="KW-1185">Reference proteome</keyword>
<dbReference type="Pfam" id="PF00535">
    <property type="entry name" value="Glycos_transf_2"/>
    <property type="match status" value="1"/>
</dbReference>
<keyword evidence="4" id="KW-0808">Transferase</keyword>
<sequence>MPVYNAGEYIERCAPSLTGQSLGQDEYEIIYVDDGSTDDSLERLERLAARHPNVRVQTQQNSGWPGKPRNVGIEMARGEYVQLVDQDDVLAPEALERLYAMASRNGSDIVLGKMAGTMVGPSNIFKRNRERCTVADAPLIETLTAHRLFRRQFLVENGIRFPEGYWRMEDLLFMVRAYPLAKTVSVLADYPCYFWNRREDGGNNSGAAFDLADHYRRLRLIIQVLKDSTEPGELQDRLLRRLYRVETMVRVGEPFITDAEDELRRESYELSRGVARECFPPGVREGMPAVQKLRATLLEDGEPEGLLELARRVRQVKAHLDVADIGWREDGALSMKVRFTLRRPSGAPLTVLEKDGELILDPDFTDGVPGVRTLPIADVLSYAYGELLVHDRARNIWWFPEGDLVPRLEAMGDGLSQVVVDGQAVLDPRTLAGGEPLQPGSYDVWLGAQALGVGRRPRLNPADAQQRTPVGSTALGDTGRTVSAGWSGPGKQLRLVVKEPAPAPAPPPRPTGARRVYRAALRLLPKRSRKAVRKLAASVTRRVRG</sequence>